<accession>A0A168BII2</accession>
<feature type="compositionally biased region" description="Polar residues" evidence="2">
    <location>
        <begin position="66"/>
        <end position="75"/>
    </location>
</feature>
<feature type="domain" description="NACHT" evidence="3">
    <location>
        <begin position="408"/>
        <end position="555"/>
    </location>
</feature>
<dbReference type="EMBL" id="AZHF01000010">
    <property type="protein sequence ID" value="OAA70165.1"/>
    <property type="molecule type" value="Genomic_DNA"/>
</dbReference>
<dbReference type="AlphaFoldDB" id="A0A168BII2"/>
<dbReference type="Gene3D" id="3.40.50.300">
    <property type="entry name" value="P-loop containing nucleotide triphosphate hydrolases"/>
    <property type="match status" value="1"/>
</dbReference>
<organism evidence="4 5">
    <name type="scientific">Akanthomyces lecanii RCEF 1005</name>
    <dbReference type="NCBI Taxonomy" id="1081108"/>
    <lineage>
        <taxon>Eukaryota</taxon>
        <taxon>Fungi</taxon>
        <taxon>Dikarya</taxon>
        <taxon>Ascomycota</taxon>
        <taxon>Pezizomycotina</taxon>
        <taxon>Sordariomycetes</taxon>
        <taxon>Hypocreomycetidae</taxon>
        <taxon>Hypocreales</taxon>
        <taxon>Cordycipitaceae</taxon>
        <taxon>Akanthomyces</taxon>
        <taxon>Cordyceps confragosa</taxon>
    </lineage>
</organism>
<dbReference type="InterPro" id="IPR007111">
    <property type="entry name" value="NACHT_NTPase"/>
</dbReference>
<dbReference type="PROSITE" id="PS50837">
    <property type="entry name" value="NACHT"/>
    <property type="match status" value="1"/>
</dbReference>
<dbReference type="PANTHER" id="PTHR10039:SF5">
    <property type="entry name" value="NACHT DOMAIN-CONTAINING PROTEIN"/>
    <property type="match status" value="1"/>
</dbReference>
<evidence type="ECO:0000313" key="4">
    <source>
        <dbReference type="EMBL" id="OAA70165.1"/>
    </source>
</evidence>
<sequence length="880" mass="98641">MAPKKKVANRRSLAGFWSKLRHKNGPQESGEDCGSSSQSANTTNPQTPGDALEPHEPALVGRPGVSETSEQNSADGDSLWDQAYSALEKDDQGGILRAYNNVLLDIYEEFKENGSNSQAEELSSMHDARQRRKVLDTVTELGLQQMKDKEIARRLWGHEFNLKNTATNAASIIGPTQKIVQAAVKDIPNAAIVMAGVSLVLPLLLNPGAAEVDHRQGFDYVTSQMRYYIEMETLFLLSQMEVGAKGELKLQIRSLYEKIIEFEIRSVLHFFSSRPSRFFKGSILFDDWKGKLRAIQVLEKTVQERLHLTMSGESMGQVMQLRDKAGVIGQNLDGIDGGVHALLSVVQRMEQMNLSKENREFLEALCAIDPRLAKKALQSAKEAPQVSSYDWILSDEDFQQWQKDEDNHLLWISGDPGKGKTMLLCGIIDQFMESKTEQLNVAFFLCQSADASHNNAAAVVRSLLWMLVKQQPELISHVRKSCEDGMGSRRFDGATAWEAVLEVFVQVVNDPALHSTYIIIDALDECVDRQRALLELMLSLSTSKRAKCLVSSRKDLIWPGFSDDDLAGDPDLPLQNRQRIKFELEEKKDSISTSIINYIENAVGHLKRQKRLSDTKVSLIKERLVLNAGGTFLWVALVCKALADPEILDGDIETELESFPAGLDGLYSEMLSRIQTSRHKKLCTEILAIASTVFRPITLVQLRGLSSQEFEKYGDAGLETLVVRCGSFLTIEDKIISFVHKSAKDYLLGLEGQEIASSGWTKQHYTLFRKSLELLSSTLRRDLCGLKFLGPLAERDPPPDLTPLQPISYSALFWMEHFRSSALDTSSDVAMQENVANLVYNFVYAKYIYWLEALSLLNGLSNLVKPLRELTRFMVSKQCT</sequence>
<comment type="caution">
    <text evidence="4">The sequence shown here is derived from an EMBL/GenBank/DDBJ whole genome shotgun (WGS) entry which is preliminary data.</text>
</comment>
<evidence type="ECO:0000256" key="2">
    <source>
        <dbReference type="SAM" id="MobiDB-lite"/>
    </source>
</evidence>
<name>A0A168BII2_CORDF</name>
<evidence type="ECO:0000256" key="1">
    <source>
        <dbReference type="ARBA" id="ARBA00022737"/>
    </source>
</evidence>
<dbReference type="Pfam" id="PF24883">
    <property type="entry name" value="NPHP3_N"/>
    <property type="match status" value="1"/>
</dbReference>
<feature type="compositionally biased region" description="Polar residues" evidence="2">
    <location>
        <begin position="34"/>
        <end position="47"/>
    </location>
</feature>
<dbReference type="PANTHER" id="PTHR10039">
    <property type="entry name" value="AMELOGENIN"/>
    <property type="match status" value="1"/>
</dbReference>
<dbReference type="Pfam" id="PF17100">
    <property type="entry name" value="NACHT_N"/>
    <property type="match status" value="1"/>
</dbReference>
<feature type="region of interest" description="Disordered" evidence="2">
    <location>
        <begin position="1"/>
        <end position="76"/>
    </location>
</feature>
<gene>
    <name evidence="4" type="ORF">LEL_09981</name>
</gene>
<dbReference type="OrthoDB" id="538223at2759"/>
<reference evidence="4 5" key="1">
    <citation type="journal article" date="2016" name="Genome Biol. Evol.">
        <title>Divergent and convergent evolution of fungal pathogenicity.</title>
        <authorList>
            <person name="Shang Y."/>
            <person name="Xiao G."/>
            <person name="Zheng P."/>
            <person name="Cen K."/>
            <person name="Zhan S."/>
            <person name="Wang C."/>
        </authorList>
    </citation>
    <scope>NUCLEOTIDE SEQUENCE [LARGE SCALE GENOMIC DNA]</scope>
    <source>
        <strain evidence="4 5">RCEF 1005</strain>
    </source>
</reference>
<dbReference type="InterPro" id="IPR056884">
    <property type="entry name" value="NPHP3-like_N"/>
</dbReference>
<keyword evidence="5" id="KW-1185">Reference proteome</keyword>
<dbReference type="Proteomes" id="UP000076881">
    <property type="component" value="Unassembled WGS sequence"/>
</dbReference>
<dbReference type="InterPro" id="IPR027417">
    <property type="entry name" value="P-loop_NTPase"/>
</dbReference>
<keyword evidence="1" id="KW-0677">Repeat</keyword>
<proteinExistence type="predicted"/>
<dbReference type="STRING" id="1081108.A0A168BII2"/>
<evidence type="ECO:0000313" key="5">
    <source>
        <dbReference type="Proteomes" id="UP000076881"/>
    </source>
</evidence>
<dbReference type="InterPro" id="IPR031359">
    <property type="entry name" value="NACHT_N"/>
</dbReference>
<evidence type="ECO:0000259" key="3">
    <source>
        <dbReference type="PROSITE" id="PS50837"/>
    </source>
</evidence>
<protein>
    <submittedName>
        <fullName evidence="4">NACHT nucleoside triphosphatase</fullName>
    </submittedName>
</protein>